<dbReference type="Proteomes" id="UP000295325">
    <property type="component" value="Unassembled WGS sequence"/>
</dbReference>
<keyword evidence="2" id="KW-1185">Reference proteome</keyword>
<name>A0A4R7KAE6_9CLOT</name>
<gene>
    <name evidence="1" type="ORF">EDD71_11829</name>
</gene>
<reference evidence="1 2" key="1">
    <citation type="submission" date="2019-03" db="EMBL/GenBank/DDBJ databases">
        <title>Genomic Encyclopedia of Type Strains, Phase IV (KMG-IV): sequencing the most valuable type-strain genomes for metagenomic binning, comparative biology and taxonomic classification.</title>
        <authorList>
            <person name="Goeker M."/>
        </authorList>
    </citation>
    <scope>NUCLEOTIDE SEQUENCE [LARGE SCALE GENOMIC DNA]</scope>
    <source>
        <strain evidence="1 2">DSM 24455</strain>
    </source>
</reference>
<dbReference type="AlphaFoldDB" id="A0A4R7KAE6"/>
<protein>
    <submittedName>
        <fullName evidence="1">Uncharacterized protein</fullName>
    </submittedName>
</protein>
<accession>A0A4R7KAE6</accession>
<organism evidence="1 2">
    <name type="scientific">Fonticella tunisiensis</name>
    <dbReference type="NCBI Taxonomy" id="1096341"/>
    <lineage>
        <taxon>Bacteria</taxon>
        <taxon>Bacillati</taxon>
        <taxon>Bacillota</taxon>
        <taxon>Clostridia</taxon>
        <taxon>Eubacteriales</taxon>
        <taxon>Clostridiaceae</taxon>
        <taxon>Fonticella</taxon>
    </lineage>
</organism>
<sequence length="45" mass="5093">MRKGYTGKSFFKSQALEPLCASVVVRAIYFLSQLIKKELAQQVNT</sequence>
<evidence type="ECO:0000313" key="2">
    <source>
        <dbReference type="Proteomes" id="UP000295325"/>
    </source>
</evidence>
<evidence type="ECO:0000313" key="1">
    <source>
        <dbReference type="EMBL" id="TDT51345.1"/>
    </source>
</evidence>
<proteinExistence type="predicted"/>
<comment type="caution">
    <text evidence="1">The sequence shown here is derived from an EMBL/GenBank/DDBJ whole genome shotgun (WGS) entry which is preliminary data.</text>
</comment>
<dbReference type="EMBL" id="SOAZ01000018">
    <property type="protein sequence ID" value="TDT51345.1"/>
    <property type="molecule type" value="Genomic_DNA"/>
</dbReference>